<dbReference type="PANTHER" id="PTHR45618">
    <property type="entry name" value="MITOCHONDRIAL DICARBOXYLATE CARRIER-RELATED"/>
    <property type="match status" value="1"/>
</dbReference>
<dbReference type="InterPro" id="IPR006616">
    <property type="entry name" value="DM9_repeat"/>
</dbReference>
<evidence type="ECO:0000256" key="6">
    <source>
        <dbReference type="ARBA" id="ARBA00022792"/>
    </source>
</evidence>
<keyword evidence="3" id="KW-0813">Transport</keyword>
<keyword evidence="4 11" id="KW-0812">Transmembrane</keyword>
<comment type="similarity">
    <text evidence="2">Belongs to the mitochondrial carrier (TC 2.A.29) family.</text>
</comment>
<feature type="region of interest" description="Disordered" evidence="12">
    <location>
        <begin position="987"/>
        <end position="1023"/>
    </location>
</feature>
<dbReference type="SUPFAM" id="SSF103506">
    <property type="entry name" value="Mitochondrial carrier"/>
    <property type="match status" value="2"/>
</dbReference>
<dbReference type="InterPro" id="IPR002999">
    <property type="entry name" value="Tudor"/>
</dbReference>
<feature type="repeat" description="Solcar" evidence="11">
    <location>
        <begin position="363"/>
        <end position="453"/>
    </location>
</feature>
<evidence type="ECO:0000256" key="3">
    <source>
        <dbReference type="ARBA" id="ARBA00022448"/>
    </source>
</evidence>
<evidence type="ECO:0000256" key="12">
    <source>
        <dbReference type="SAM" id="MobiDB-lite"/>
    </source>
</evidence>
<evidence type="ECO:0000256" key="1">
    <source>
        <dbReference type="ARBA" id="ARBA00004448"/>
    </source>
</evidence>
<dbReference type="PROSITE" id="PS50920">
    <property type="entry name" value="SOLCAR"/>
    <property type="match status" value="5"/>
</dbReference>
<evidence type="ECO:0000256" key="7">
    <source>
        <dbReference type="ARBA" id="ARBA00022989"/>
    </source>
</evidence>
<dbReference type="Proteomes" id="UP000183832">
    <property type="component" value="Unassembled WGS sequence"/>
</dbReference>
<feature type="compositionally biased region" description="Low complexity" evidence="12">
    <location>
        <begin position="1333"/>
        <end position="1343"/>
    </location>
</feature>
<feature type="compositionally biased region" description="Basic and acidic residues" evidence="12">
    <location>
        <begin position="987"/>
        <end position="1007"/>
    </location>
</feature>
<dbReference type="FunFam" id="1.50.40.10:FF:000062">
    <property type="entry name" value="mitochondrial uncoupling protein 3"/>
    <property type="match status" value="2"/>
</dbReference>
<evidence type="ECO:0000256" key="5">
    <source>
        <dbReference type="ARBA" id="ARBA00022737"/>
    </source>
</evidence>
<name>A0A1J1IKG4_9DIPT</name>
<dbReference type="CDD" id="cd00105">
    <property type="entry name" value="KH-I"/>
    <property type="match status" value="1"/>
</dbReference>
<dbReference type="PROSITE" id="PS50304">
    <property type="entry name" value="TUDOR"/>
    <property type="match status" value="1"/>
</dbReference>
<gene>
    <name evidence="14" type="ORF">CLUMA_CG013984</name>
</gene>
<dbReference type="OrthoDB" id="756301at2759"/>
<dbReference type="Pfam" id="PF00013">
    <property type="entry name" value="KH_1"/>
    <property type="match status" value="2"/>
</dbReference>
<dbReference type="Pfam" id="PF11901">
    <property type="entry name" value="DM9"/>
    <property type="match status" value="1"/>
</dbReference>
<dbReference type="GO" id="GO:0010468">
    <property type="term" value="P:regulation of gene expression"/>
    <property type="evidence" value="ECO:0007669"/>
    <property type="project" value="UniProtKB-ARBA"/>
</dbReference>
<keyword evidence="9 11" id="KW-0472">Membrane</keyword>
<keyword evidence="10" id="KW-0694">RNA-binding</keyword>
<dbReference type="GO" id="GO:0005743">
    <property type="term" value="C:mitochondrial inner membrane"/>
    <property type="evidence" value="ECO:0007669"/>
    <property type="project" value="UniProtKB-SubCell"/>
</dbReference>
<evidence type="ECO:0000313" key="15">
    <source>
        <dbReference type="Proteomes" id="UP000183832"/>
    </source>
</evidence>
<evidence type="ECO:0000256" key="10">
    <source>
        <dbReference type="PROSITE-ProRule" id="PRU00117"/>
    </source>
</evidence>
<evidence type="ECO:0000256" key="8">
    <source>
        <dbReference type="ARBA" id="ARBA00023128"/>
    </source>
</evidence>
<evidence type="ECO:0000256" key="4">
    <source>
        <dbReference type="ARBA" id="ARBA00022692"/>
    </source>
</evidence>
<protein>
    <submittedName>
        <fullName evidence="14">CLUMA_CG013984, isoform A</fullName>
    </submittedName>
</protein>
<evidence type="ECO:0000256" key="9">
    <source>
        <dbReference type="ARBA" id="ARBA00023136"/>
    </source>
</evidence>
<dbReference type="Gene3D" id="3.30.1370.10">
    <property type="entry name" value="K Homology domain, type 1"/>
    <property type="match status" value="2"/>
</dbReference>
<keyword evidence="8" id="KW-0496">Mitochondrion</keyword>
<feature type="region of interest" description="Disordered" evidence="12">
    <location>
        <begin position="1272"/>
        <end position="1384"/>
    </location>
</feature>
<dbReference type="GO" id="GO:0003723">
    <property type="term" value="F:RNA binding"/>
    <property type="evidence" value="ECO:0007669"/>
    <property type="project" value="UniProtKB-UniRule"/>
</dbReference>
<dbReference type="PROSITE" id="PS50084">
    <property type="entry name" value="KH_TYPE_1"/>
    <property type="match status" value="2"/>
</dbReference>
<reference evidence="14 15" key="1">
    <citation type="submission" date="2015-04" db="EMBL/GenBank/DDBJ databases">
        <authorList>
            <person name="Syromyatnikov M.Y."/>
            <person name="Popov V.N."/>
        </authorList>
    </citation>
    <scope>NUCLEOTIDE SEQUENCE [LARGE SCALE GENOMIC DNA]</scope>
</reference>
<evidence type="ECO:0000256" key="11">
    <source>
        <dbReference type="PROSITE-ProRule" id="PRU00282"/>
    </source>
</evidence>
<dbReference type="Pfam" id="PF00153">
    <property type="entry name" value="Mito_carr"/>
    <property type="match status" value="6"/>
</dbReference>
<dbReference type="EMBL" id="CVRI01000054">
    <property type="protein sequence ID" value="CRL00727.1"/>
    <property type="molecule type" value="Genomic_DNA"/>
</dbReference>
<feature type="domain" description="Tudor" evidence="13">
    <location>
        <begin position="1093"/>
        <end position="1158"/>
    </location>
</feature>
<feature type="repeat" description="Solcar" evidence="11">
    <location>
        <begin position="461"/>
        <end position="553"/>
    </location>
</feature>
<dbReference type="Gene3D" id="2.40.50.90">
    <property type="match status" value="1"/>
</dbReference>
<dbReference type="SUPFAM" id="SSF63748">
    <property type="entry name" value="Tudor/PWWP/MBT"/>
    <property type="match status" value="1"/>
</dbReference>
<accession>A0A1J1IKG4</accession>
<dbReference type="SMART" id="SM00696">
    <property type="entry name" value="DM9"/>
    <property type="match status" value="2"/>
</dbReference>
<evidence type="ECO:0000313" key="14">
    <source>
        <dbReference type="EMBL" id="CRL00727.1"/>
    </source>
</evidence>
<sequence>MSTLNVKQESKEKMPLTRTEMRPVRPAHYADSFWATYIISVAAASVAEFATYPLDLTKTRLQIQGEAASVAGKTNQNLCFVYQQMKILFHEFKDFNHMKLFKAIHRGMIQTAVGIVREEGATKLFQGLTPALYRHVVYSGVRIVTYDILRKKFVHDSETLTLWKSAVAGVTAGGLAQFLASPADLVKVHIQMEGKRRLMGLEPRVHSASHAFKEIVKRGGVKALWKGSVPNVQRAALVNLGDLTTYDSVKRYILKSTGWPDDHLVHIMSSICAGFVAAIMGTPADVVKTRVMNQPTDNLGRFSFSCLFLCVVKYFSFTIEKQPEKGANMTTLNLEKQPKDKLSLKRTELRPLSPPHYADSFWGTYLISVASASVAESVTYPLDLTKTRLQVQGEGYNHAQNSKIHHRGMLQTAFGIIREEGATKLWQGITPALYRHVVYTGVRIATYDIFRKKFVHNSESMTLGKAAIAGVTAGGLAQFLASPADLVKVHIQMEGKRRLMGLEPRVHSASHAFKEIVKRGGVKALWKGSVPNVQRAALVNLGDLTTYDSVKRYILKSTGWPDDHLVHIMSSICAGFVAAIMGTPADVVKTRVMNQPTDNLGRGLLYKGSLDCLQQTIKREGMLALYKGFLPCWIRMAPWSLTFWLSFEQIRKSLDVDEIPFWVEYTNNVIPKFALKGGMKDDETIYIGRALHNGALTPGSVVSSENSLYLAWGYQAHRKTNFEILVGGSEDNWVASKGGHVPENAFVAGYTELGESLFIGRQIHNERLLVGKIHPSFYLCYIPDIGGTKELEFNNYEVLVDYNMKSVIPVTAGILSVGVLIYLYIKRREKGKKTNDSDDNQALDPIEELEFKVKNQQVPAIIGRNSVILKSIEEKTQTTIRFRVTDENNQMCLIKGKRNNVKAAKQLIEVEASKPCIITDEILVPTSSCGKIEGYSGSILHEICSKSSAKVWVDPGSRKNQAENRRVLITGTEEQVQIAKKLIEEKIKEEQPVDNDNKKDDFKREPRLSSPGQNSSNSSLTVTDSAREIMLPSPEKLKNNDGQLEVFVSALNSPSRFWLQLVGPQSTELDFLVDAMTEYYSDKSNQELHQIREPYLGQIVAAMFFADNKWYRAEIVAIQVNKTLPHELLFDVYFLDYGDNQFVSKKDILELRADFLSLRFQAIECFLAHVQPSNNESKLDEWDEKSVEKFEELVQPARWKKLISKVVAYKDKKSFAFQRQSKQRESSPIPGVELYDPDDNSDKNIALELVKLGHAEMTYDFGDLKKSSILKPTEDEMKEKKDEKSLPFSSNENEAIQIKIKENSPPITEENPSEDLYNSPIADLPQQPTNGISPSQSQQEPSSIFNDGKKKKKNKKNQLNEFLENEQQTSNSSSKVDWNTMMED</sequence>
<dbReference type="InterPro" id="IPR018108">
    <property type="entry name" value="MCP_transmembrane"/>
</dbReference>
<comment type="subcellular location">
    <subcellularLocation>
        <location evidence="1">Mitochondrion inner membrane</location>
        <topology evidence="1">Multi-pass membrane protein</topology>
    </subcellularLocation>
</comment>
<feature type="compositionally biased region" description="Polar residues" evidence="12">
    <location>
        <begin position="1365"/>
        <end position="1377"/>
    </location>
</feature>
<dbReference type="InterPro" id="IPR023395">
    <property type="entry name" value="MCP_dom_sf"/>
</dbReference>
<keyword evidence="15" id="KW-1185">Reference proteome</keyword>
<feature type="repeat" description="Solcar" evidence="11">
    <location>
        <begin position="160"/>
        <end position="252"/>
    </location>
</feature>
<feature type="repeat" description="Solcar" evidence="11">
    <location>
        <begin position="31"/>
        <end position="152"/>
    </location>
</feature>
<evidence type="ECO:0000259" key="13">
    <source>
        <dbReference type="PROSITE" id="PS50304"/>
    </source>
</evidence>
<dbReference type="InterPro" id="IPR036612">
    <property type="entry name" value="KH_dom_type_1_sf"/>
</dbReference>
<keyword evidence="7" id="KW-1133">Transmembrane helix</keyword>
<feature type="region of interest" description="Disordered" evidence="12">
    <location>
        <begin position="1218"/>
        <end position="1238"/>
    </location>
</feature>
<dbReference type="InterPro" id="IPR004087">
    <property type="entry name" value="KH_dom"/>
</dbReference>
<dbReference type="SMART" id="SM00333">
    <property type="entry name" value="TUDOR"/>
    <property type="match status" value="1"/>
</dbReference>
<keyword evidence="6" id="KW-0999">Mitochondrion inner membrane</keyword>
<dbReference type="Gene3D" id="2.30.30.140">
    <property type="match status" value="1"/>
</dbReference>
<dbReference type="SUPFAM" id="SSF54791">
    <property type="entry name" value="Eukaryotic type KH-domain (KH-domain type I)"/>
    <property type="match status" value="2"/>
</dbReference>
<dbReference type="Gene3D" id="1.50.40.10">
    <property type="entry name" value="Mitochondrial carrier domain"/>
    <property type="match status" value="2"/>
</dbReference>
<feature type="compositionally biased region" description="Low complexity" evidence="12">
    <location>
        <begin position="1009"/>
        <end position="1019"/>
    </location>
</feature>
<feature type="compositionally biased region" description="Basic and acidic residues" evidence="12">
    <location>
        <begin position="1272"/>
        <end position="1285"/>
    </location>
</feature>
<dbReference type="Pfam" id="PF00567">
    <property type="entry name" value="TUDOR"/>
    <property type="match status" value="1"/>
</dbReference>
<organism evidence="14 15">
    <name type="scientific">Clunio marinus</name>
    <dbReference type="NCBI Taxonomy" id="568069"/>
    <lineage>
        <taxon>Eukaryota</taxon>
        <taxon>Metazoa</taxon>
        <taxon>Ecdysozoa</taxon>
        <taxon>Arthropoda</taxon>
        <taxon>Hexapoda</taxon>
        <taxon>Insecta</taxon>
        <taxon>Pterygota</taxon>
        <taxon>Neoptera</taxon>
        <taxon>Endopterygota</taxon>
        <taxon>Diptera</taxon>
        <taxon>Nematocera</taxon>
        <taxon>Chironomoidea</taxon>
        <taxon>Chironomidae</taxon>
        <taxon>Clunio</taxon>
    </lineage>
</organism>
<dbReference type="InterPro" id="IPR035437">
    <property type="entry name" value="SNase_OB-fold_sf"/>
</dbReference>
<keyword evidence="5" id="KW-0677">Repeat</keyword>
<dbReference type="InterPro" id="IPR050391">
    <property type="entry name" value="Mito_Metabolite_Transporter"/>
</dbReference>
<proteinExistence type="inferred from homology"/>
<evidence type="ECO:0000256" key="2">
    <source>
        <dbReference type="ARBA" id="ARBA00006375"/>
    </source>
</evidence>
<feature type="repeat" description="Solcar" evidence="11">
    <location>
        <begin position="562"/>
        <end position="653"/>
    </location>
</feature>
<dbReference type="InterPro" id="IPR004088">
    <property type="entry name" value="KH_dom_type_1"/>
</dbReference>
<dbReference type="SMART" id="SM00322">
    <property type="entry name" value="KH"/>
    <property type="match status" value="2"/>
</dbReference>